<feature type="binding site" evidence="2">
    <location>
        <position position="99"/>
    </location>
    <ligand>
        <name>substrate</name>
    </ligand>
</feature>
<dbReference type="GO" id="GO:0004151">
    <property type="term" value="F:dihydroorotase activity"/>
    <property type="evidence" value="ECO:0007669"/>
    <property type="project" value="UniProtKB-UniRule"/>
</dbReference>
<dbReference type="eggNOG" id="COG0044">
    <property type="taxonomic scope" value="Bacteria"/>
</dbReference>
<comment type="pathway">
    <text evidence="2">Pyrimidine metabolism; UMP biosynthesis via de novo pathway; (S)-dihydroorotate from bicarbonate: step 3/3.</text>
</comment>
<feature type="binding site" evidence="2">
    <location>
        <position position="184"/>
    </location>
    <ligand>
        <name>Zn(2+)</name>
        <dbReference type="ChEBI" id="CHEBI:29105"/>
        <label>2</label>
    </ligand>
</feature>
<name>A0A081B822_9HYPH</name>
<dbReference type="InterPro" id="IPR011059">
    <property type="entry name" value="Metal-dep_hydrolase_composite"/>
</dbReference>
<comment type="cofactor">
    <cofactor evidence="2">
        <name>Zn(2+)</name>
        <dbReference type="ChEBI" id="CHEBI:29105"/>
    </cofactor>
    <text evidence="2">Binds 2 Zn(2+) ions per subunit.</text>
</comment>
<dbReference type="Proteomes" id="UP000028702">
    <property type="component" value="Unassembled WGS sequence"/>
</dbReference>
<evidence type="ECO:0000313" key="4">
    <source>
        <dbReference type="EMBL" id="GAK44190.1"/>
    </source>
</evidence>
<comment type="caution">
    <text evidence="2">Lacks conserved residue(s) required for the propagation of feature annotation.</text>
</comment>
<dbReference type="STRING" id="1333998.M2A_0689"/>
<keyword evidence="5" id="KW-1185">Reference proteome</keyword>
<dbReference type="Gene3D" id="3.20.20.140">
    <property type="entry name" value="Metal-dependent hydrolases"/>
    <property type="match status" value="1"/>
</dbReference>
<organism evidence="4 5">
    <name type="scientific">Tepidicaulis marinus</name>
    <dbReference type="NCBI Taxonomy" id="1333998"/>
    <lineage>
        <taxon>Bacteria</taxon>
        <taxon>Pseudomonadati</taxon>
        <taxon>Pseudomonadota</taxon>
        <taxon>Alphaproteobacteria</taxon>
        <taxon>Hyphomicrobiales</taxon>
        <taxon>Parvibaculaceae</taxon>
        <taxon>Tepidicaulis</taxon>
    </lineage>
</organism>
<reference evidence="4 5" key="1">
    <citation type="submission" date="2014-07" db="EMBL/GenBank/DDBJ databases">
        <title>Tepidicaulis marinum gen. nov., sp. nov., a novel marine bacterium denitrifying nitrate to nitrous oxide strictly under microaerobic conditions.</title>
        <authorList>
            <person name="Takeuchi M."/>
            <person name="Yamagishi T."/>
            <person name="Kamagata Y."/>
            <person name="Oshima K."/>
            <person name="Hattori M."/>
            <person name="Katayama T."/>
            <person name="Hanada S."/>
            <person name="Tamaki H."/>
            <person name="Marumo K."/>
            <person name="Maeda H."/>
            <person name="Nedachi M."/>
            <person name="Iwasaki W."/>
            <person name="Suwa Y."/>
            <person name="Sakata S."/>
        </authorList>
    </citation>
    <scope>NUCLEOTIDE SEQUENCE [LARGE SCALE GENOMIC DNA]</scope>
    <source>
        <strain evidence="4 5">MA2</strain>
    </source>
</reference>
<dbReference type="CDD" id="cd01317">
    <property type="entry name" value="DHOase_IIa"/>
    <property type="match status" value="1"/>
</dbReference>
<dbReference type="AlphaFoldDB" id="A0A081B822"/>
<dbReference type="Pfam" id="PF12890">
    <property type="entry name" value="DHOase"/>
    <property type="match status" value="1"/>
</dbReference>
<keyword evidence="2" id="KW-0378">Hydrolase</keyword>
<comment type="caution">
    <text evidence="4">The sequence shown here is derived from an EMBL/GenBank/DDBJ whole genome shotgun (WGS) entry which is preliminary data.</text>
</comment>
<keyword evidence="1 2" id="KW-0665">Pyrimidine biosynthesis</keyword>
<dbReference type="EC" id="3.5.2.3" evidence="2"/>
<comment type="catalytic activity">
    <reaction evidence="2">
        <text>(S)-dihydroorotate + H2O = N-carbamoyl-L-aspartate + H(+)</text>
        <dbReference type="Rhea" id="RHEA:24296"/>
        <dbReference type="ChEBI" id="CHEBI:15377"/>
        <dbReference type="ChEBI" id="CHEBI:15378"/>
        <dbReference type="ChEBI" id="CHEBI:30864"/>
        <dbReference type="ChEBI" id="CHEBI:32814"/>
        <dbReference type="EC" id="3.5.2.3"/>
    </reaction>
</comment>
<dbReference type="GO" id="GO:0005737">
    <property type="term" value="C:cytoplasm"/>
    <property type="evidence" value="ECO:0007669"/>
    <property type="project" value="TreeGrafter"/>
</dbReference>
<evidence type="ECO:0000256" key="1">
    <source>
        <dbReference type="ARBA" id="ARBA00022975"/>
    </source>
</evidence>
<protein>
    <recommendedName>
        <fullName evidence="2">Dihydroorotase</fullName>
        <shortName evidence="2">DHOase</shortName>
        <ecNumber evidence="2">3.5.2.3</ecNumber>
    </recommendedName>
</protein>
<dbReference type="GO" id="GO:0008270">
    <property type="term" value="F:zinc ion binding"/>
    <property type="evidence" value="ECO:0007669"/>
    <property type="project" value="UniProtKB-UniRule"/>
</dbReference>
<dbReference type="Gene3D" id="2.30.40.10">
    <property type="entry name" value="Urease, subunit C, domain 1"/>
    <property type="match status" value="1"/>
</dbReference>
<dbReference type="GO" id="GO:0006145">
    <property type="term" value="P:purine nucleobase catabolic process"/>
    <property type="evidence" value="ECO:0007669"/>
    <property type="project" value="TreeGrafter"/>
</dbReference>
<dbReference type="InterPro" id="IPR032466">
    <property type="entry name" value="Metal_Hydrolase"/>
</dbReference>
<dbReference type="SUPFAM" id="SSF51338">
    <property type="entry name" value="Composite domain of metallo-dependent hydrolases"/>
    <property type="match status" value="1"/>
</dbReference>
<dbReference type="InterPro" id="IPR024403">
    <property type="entry name" value="DHOase_cat"/>
</dbReference>
<comment type="similarity">
    <text evidence="2">Belongs to the metallo-dependent hydrolases superfamily. DHOase family. Class I DHOase subfamily.</text>
</comment>
<feature type="domain" description="Dihydroorotase catalytic" evidence="3">
    <location>
        <begin position="54"/>
        <end position="242"/>
    </location>
</feature>
<dbReference type="GO" id="GO:0044205">
    <property type="term" value="P:'de novo' UMP biosynthetic process"/>
    <property type="evidence" value="ECO:0007669"/>
    <property type="project" value="UniProtKB-UniRule"/>
</dbReference>
<sequence>MSRTALINARLVDPASGLDEQGALLIEDGKIADFGAALFKDAVPEGIEVIDCGGHVLTPGLIDMHVFTGEPGNEHRETLGSATQAAAAGGVTTIIVMPNTEPAIDDVALVDFIKRRARDTGLVHVHPMAALTKGLKGEQMAEMGLLKEAGAVAFTDADHTLENAQVMRRAMSYSTYLDALIVNHAAEPSLARGGVMNEGELASRLGLAGIPKAAETIIIERDIRLVEMTGARYHVSQVSTADSVDVIRRAKARGLPVTCGASACHLTLNENDVGNYLTFCKLDPPLRSEDDRRAVVAGVADGTVDVIVSAHDPQDPETKRLPFALSAFGAVGLETLLPATLSLVHNGDIELAAALRALTCHPADLLGLETGRLGTGMPADLTLIDMGVPWVLDRYKLKSKSKNSPYDERRLQGRAIRTIVNGKSVYVQGEDV</sequence>
<dbReference type="HAMAP" id="MF_00220_B">
    <property type="entry name" value="PyrC_classI_B"/>
    <property type="match status" value="1"/>
</dbReference>
<feature type="binding site" evidence="2">
    <location>
        <begin position="328"/>
        <end position="329"/>
    </location>
    <ligand>
        <name>substrate</name>
    </ligand>
</feature>
<dbReference type="GO" id="GO:0004038">
    <property type="term" value="F:allantoinase activity"/>
    <property type="evidence" value="ECO:0007669"/>
    <property type="project" value="TreeGrafter"/>
</dbReference>
<gene>
    <name evidence="2" type="primary">pyrC</name>
    <name evidence="4" type="ORF">M2A_0689</name>
</gene>
<feature type="binding site" evidence="2">
    <location>
        <position position="65"/>
    </location>
    <ligand>
        <name>Zn(2+)</name>
        <dbReference type="ChEBI" id="CHEBI:29105"/>
        <label>1</label>
    </ligand>
</feature>
<dbReference type="InterPro" id="IPR004722">
    <property type="entry name" value="DHOase"/>
</dbReference>
<dbReference type="PANTHER" id="PTHR43668:SF2">
    <property type="entry name" value="ALLANTOINASE"/>
    <property type="match status" value="1"/>
</dbReference>
<keyword evidence="2" id="KW-0479">Metal-binding</keyword>
<evidence type="ECO:0000313" key="5">
    <source>
        <dbReference type="Proteomes" id="UP000028702"/>
    </source>
</evidence>
<keyword evidence="2" id="KW-0862">Zinc</keyword>
<dbReference type="InterPro" id="IPR050138">
    <property type="entry name" value="DHOase/Allantoinase_Hydrolase"/>
</dbReference>
<dbReference type="PANTHER" id="PTHR43668">
    <property type="entry name" value="ALLANTOINASE"/>
    <property type="match status" value="1"/>
</dbReference>
<dbReference type="RefSeq" id="WP_045442942.1">
    <property type="nucleotide sequence ID" value="NZ_BBIO01000002.1"/>
</dbReference>
<evidence type="ECO:0000256" key="2">
    <source>
        <dbReference type="HAMAP-Rule" id="MF_00220"/>
    </source>
</evidence>
<dbReference type="EMBL" id="BBIO01000002">
    <property type="protein sequence ID" value="GAK44190.1"/>
    <property type="molecule type" value="Genomic_DNA"/>
</dbReference>
<proteinExistence type="inferred from homology"/>
<evidence type="ECO:0000259" key="3">
    <source>
        <dbReference type="Pfam" id="PF12890"/>
    </source>
</evidence>
<comment type="function">
    <text evidence="2">Catalyzes the reversible cyclization of carbamoyl aspartate to dihydroorotate.</text>
</comment>
<dbReference type="NCBIfam" id="TIGR00857">
    <property type="entry name" value="pyrC_multi"/>
    <property type="match status" value="1"/>
</dbReference>
<dbReference type="SUPFAM" id="SSF51556">
    <property type="entry name" value="Metallo-dependent hydrolases"/>
    <property type="match status" value="1"/>
</dbReference>
<dbReference type="UniPathway" id="UPA00070">
    <property type="reaction ID" value="UER00117"/>
</dbReference>
<accession>A0A081B822</accession>